<proteinExistence type="predicted"/>
<accession>A0ABS4UBY0</accession>
<keyword evidence="3" id="KW-1185">Reference proteome</keyword>
<sequence length="64" mass="6860">MKVASPVLRGRGRSNASPLPDPDKMGCYAILEDLLPVGTKLTLYWPESDGLKSDVFRGNGKGLA</sequence>
<reference evidence="2 3" key="1">
    <citation type="submission" date="2021-03" db="EMBL/GenBank/DDBJ databases">
        <title>Sequencing the genomes of 1000 actinobacteria strains.</title>
        <authorList>
            <person name="Klenk H.-P."/>
        </authorList>
    </citation>
    <scope>NUCLEOTIDE SEQUENCE [LARGE SCALE GENOMIC DNA]</scope>
    <source>
        <strain evidence="2 3">DSM 18824</strain>
    </source>
</reference>
<evidence type="ECO:0000313" key="3">
    <source>
        <dbReference type="Proteomes" id="UP000755585"/>
    </source>
</evidence>
<dbReference type="Proteomes" id="UP000755585">
    <property type="component" value="Unassembled WGS sequence"/>
</dbReference>
<evidence type="ECO:0000313" key="2">
    <source>
        <dbReference type="EMBL" id="MBP2349142.1"/>
    </source>
</evidence>
<protein>
    <submittedName>
        <fullName evidence="2">Uncharacterized protein</fullName>
    </submittedName>
</protein>
<evidence type="ECO:0000256" key="1">
    <source>
        <dbReference type="SAM" id="MobiDB-lite"/>
    </source>
</evidence>
<organism evidence="2 3">
    <name type="scientific">Kribbella aluminosa</name>
    <dbReference type="NCBI Taxonomy" id="416017"/>
    <lineage>
        <taxon>Bacteria</taxon>
        <taxon>Bacillati</taxon>
        <taxon>Actinomycetota</taxon>
        <taxon>Actinomycetes</taxon>
        <taxon>Propionibacteriales</taxon>
        <taxon>Kribbellaceae</taxon>
        <taxon>Kribbella</taxon>
    </lineage>
</organism>
<comment type="caution">
    <text evidence="2">The sequence shown here is derived from an EMBL/GenBank/DDBJ whole genome shotgun (WGS) entry which is preliminary data.</text>
</comment>
<dbReference type="EMBL" id="JAGINT010000001">
    <property type="protein sequence ID" value="MBP2349142.1"/>
    <property type="molecule type" value="Genomic_DNA"/>
</dbReference>
<feature type="region of interest" description="Disordered" evidence="1">
    <location>
        <begin position="1"/>
        <end position="23"/>
    </location>
</feature>
<name>A0ABS4UBY0_9ACTN</name>
<gene>
    <name evidence="2" type="ORF">JOF29_000225</name>
</gene>